<dbReference type="InterPro" id="IPR007277">
    <property type="entry name" value="Svp26/Tex261"/>
</dbReference>
<dbReference type="PANTHER" id="PTHR13144:SF0">
    <property type="entry name" value="PROTEIN TEX261"/>
    <property type="match status" value="1"/>
</dbReference>
<proteinExistence type="inferred from homology"/>
<evidence type="ECO:0000313" key="8">
    <source>
        <dbReference type="EMBL" id="KAG2388149.1"/>
    </source>
</evidence>
<comment type="caution">
    <text evidence="7">The sequence shown here is derived from an EMBL/GenBank/DDBJ whole genome shotgun (WGS) entry which is preliminary data.</text>
</comment>
<reference evidence="7" key="2">
    <citation type="submission" date="2020-04" db="EMBL/GenBank/DDBJ databases">
        <authorList>
            <person name="Liechti N."/>
            <person name="Schuerch N."/>
            <person name="Bruggmann R."/>
            <person name="Wittwer M."/>
        </authorList>
    </citation>
    <scope>NUCLEOTIDE SEQUENCE</scope>
    <source>
        <strain evidence="7">ATCC 30569</strain>
    </source>
</reference>
<comment type="similarity">
    <text evidence="2">Belongs to the SVP26 family.</text>
</comment>
<dbReference type="EMBL" id="PYSW02000093">
    <property type="protein sequence ID" value="KAG2370636.1"/>
    <property type="molecule type" value="Genomic_DNA"/>
</dbReference>
<keyword evidence="9" id="KW-1185">Reference proteome</keyword>
<accession>A0AA88GB38</accession>
<dbReference type="PANTHER" id="PTHR13144">
    <property type="entry name" value="TEX261 PROTEIN"/>
    <property type="match status" value="1"/>
</dbReference>
<protein>
    <recommendedName>
        <fullName evidence="10">Transmembrane adaptor Erv26</fullName>
    </recommendedName>
</protein>
<evidence type="ECO:0000256" key="6">
    <source>
        <dbReference type="SAM" id="Phobius"/>
    </source>
</evidence>
<keyword evidence="5 6" id="KW-0472">Membrane</keyword>
<dbReference type="GeneID" id="68093455"/>
<keyword evidence="3 6" id="KW-0812">Transmembrane</keyword>
<dbReference type="AlphaFoldDB" id="A0AA88GB38"/>
<gene>
    <name evidence="8" type="ORF">C9374_000999</name>
    <name evidence="7" type="ORF">C9374_014720</name>
</gene>
<evidence type="ECO:0000256" key="4">
    <source>
        <dbReference type="ARBA" id="ARBA00022989"/>
    </source>
</evidence>
<dbReference type="Pfam" id="PF04148">
    <property type="entry name" value="Erv26"/>
    <property type="match status" value="1"/>
</dbReference>
<dbReference type="GO" id="GO:0030134">
    <property type="term" value="C:COPII-coated ER to Golgi transport vesicle"/>
    <property type="evidence" value="ECO:0007669"/>
    <property type="project" value="TreeGrafter"/>
</dbReference>
<dbReference type="GO" id="GO:0000139">
    <property type="term" value="C:Golgi membrane"/>
    <property type="evidence" value="ECO:0007669"/>
    <property type="project" value="TreeGrafter"/>
</dbReference>
<dbReference type="EMBL" id="PYSW02000011">
    <property type="protein sequence ID" value="KAG2388149.1"/>
    <property type="molecule type" value="Genomic_DNA"/>
</dbReference>
<name>A0AA88GB38_NAELO</name>
<sequence length="204" mass="23504">MIAFIVISHISLYIGVMFLILCVATGLYYLAELAEENSVMTRKVISYMIYLVVIVHLILWIFDELYFWCISIGILSHIAYYQLLSTFPFVRVKSASCILSIVGFLVSHIGWYYYFIDFYTPIYEFSELLGFFFICVWVTPLALFVSLSIGDMQLPGLGMEGGADRGNKDILKKKNNVVQWIMSQLNRFRKSSSSDTMLPHQSNY</sequence>
<evidence type="ECO:0000256" key="5">
    <source>
        <dbReference type="ARBA" id="ARBA00023136"/>
    </source>
</evidence>
<dbReference type="GO" id="GO:0097020">
    <property type="term" value="F:COPII receptor activity"/>
    <property type="evidence" value="ECO:0007669"/>
    <property type="project" value="InterPro"/>
</dbReference>
<evidence type="ECO:0000256" key="1">
    <source>
        <dbReference type="ARBA" id="ARBA00004141"/>
    </source>
</evidence>
<reference evidence="7 9" key="1">
    <citation type="journal article" date="2018" name="BMC Genomics">
        <title>The genome of Naegleria lovaniensis, the basis for a comparative approach to unravel pathogenicity factors of the human pathogenic amoeba N. fowleri.</title>
        <authorList>
            <person name="Liechti N."/>
            <person name="Schurch N."/>
            <person name="Bruggmann R."/>
            <person name="Wittwer M."/>
        </authorList>
    </citation>
    <scope>NUCLEOTIDE SEQUENCE [LARGE SCALE GENOMIC DNA]</scope>
    <source>
        <strain evidence="7 9">ATCC 30569</strain>
    </source>
</reference>
<comment type="subcellular location">
    <subcellularLocation>
        <location evidence="1">Membrane</location>
        <topology evidence="1">Multi-pass membrane protein</topology>
    </subcellularLocation>
</comment>
<dbReference type="Proteomes" id="UP000816034">
    <property type="component" value="Unassembled WGS sequence"/>
</dbReference>
<feature type="transmembrane region" description="Helical" evidence="6">
    <location>
        <begin position="65"/>
        <end position="83"/>
    </location>
</feature>
<feature type="transmembrane region" description="Helical" evidence="6">
    <location>
        <begin position="12"/>
        <end position="31"/>
    </location>
</feature>
<dbReference type="GO" id="GO:0005789">
    <property type="term" value="C:endoplasmic reticulum membrane"/>
    <property type="evidence" value="ECO:0007669"/>
    <property type="project" value="TreeGrafter"/>
</dbReference>
<evidence type="ECO:0000256" key="3">
    <source>
        <dbReference type="ARBA" id="ARBA00022692"/>
    </source>
</evidence>
<keyword evidence="4 6" id="KW-1133">Transmembrane helix</keyword>
<feature type="transmembrane region" description="Helical" evidence="6">
    <location>
        <begin position="128"/>
        <end position="149"/>
    </location>
</feature>
<evidence type="ECO:0000313" key="9">
    <source>
        <dbReference type="Proteomes" id="UP000816034"/>
    </source>
</evidence>
<dbReference type="GO" id="GO:0006888">
    <property type="term" value="P:endoplasmic reticulum to Golgi vesicle-mediated transport"/>
    <property type="evidence" value="ECO:0007669"/>
    <property type="project" value="InterPro"/>
</dbReference>
<evidence type="ECO:0008006" key="10">
    <source>
        <dbReference type="Google" id="ProtNLM"/>
    </source>
</evidence>
<organism evidence="7 9">
    <name type="scientific">Naegleria lovaniensis</name>
    <name type="common">Amoeba</name>
    <dbReference type="NCBI Taxonomy" id="51637"/>
    <lineage>
        <taxon>Eukaryota</taxon>
        <taxon>Discoba</taxon>
        <taxon>Heterolobosea</taxon>
        <taxon>Tetramitia</taxon>
        <taxon>Eutetramitia</taxon>
        <taxon>Vahlkampfiidae</taxon>
        <taxon>Naegleria</taxon>
    </lineage>
</organism>
<feature type="transmembrane region" description="Helical" evidence="6">
    <location>
        <begin position="95"/>
        <end position="116"/>
    </location>
</feature>
<evidence type="ECO:0000313" key="7">
    <source>
        <dbReference type="EMBL" id="KAG2370636.1"/>
    </source>
</evidence>
<evidence type="ECO:0000256" key="2">
    <source>
        <dbReference type="ARBA" id="ARBA00008096"/>
    </source>
</evidence>
<dbReference type="RefSeq" id="XP_044552141.1">
    <property type="nucleotide sequence ID" value="XM_044700237.1"/>
</dbReference>
<feature type="transmembrane region" description="Helical" evidence="6">
    <location>
        <begin position="43"/>
        <end position="59"/>
    </location>
</feature>